<dbReference type="PANTHER" id="PTHR22854:SF2">
    <property type="entry name" value="INDOLE-3-GLYCEROL-PHOSPHATE SYNTHASE"/>
    <property type="match status" value="1"/>
</dbReference>
<evidence type="ECO:0000256" key="1">
    <source>
        <dbReference type="ARBA" id="ARBA00001633"/>
    </source>
</evidence>
<feature type="domain" description="Indole-3-glycerol phosphate synthase" evidence="9">
    <location>
        <begin position="3"/>
        <end position="251"/>
    </location>
</feature>
<comment type="catalytic activity">
    <reaction evidence="1 8">
        <text>1-(2-carboxyphenylamino)-1-deoxy-D-ribulose 5-phosphate + H(+) = (1S,2R)-1-C-(indol-3-yl)glycerol 3-phosphate + CO2 + H2O</text>
        <dbReference type="Rhea" id="RHEA:23476"/>
        <dbReference type="ChEBI" id="CHEBI:15377"/>
        <dbReference type="ChEBI" id="CHEBI:15378"/>
        <dbReference type="ChEBI" id="CHEBI:16526"/>
        <dbReference type="ChEBI" id="CHEBI:58613"/>
        <dbReference type="ChEBI" id="CHEBI:58866"/>
        <dbReference type="EC" id="4.1.1.48"/>
    </reaction>
</comment>
<evidence type="ECO:0000256" key="2">
    <source>
        <dbReference type="ARBA" id="ARBA00004696"/>
    </source>
</evidence>
<protein>
    <recommendedName>
        <fullName evidence="8">Indole-3-glycerol phosphate synthase</fullName>
        <shortName evidence="8">IGPS</shortName>
        <ecNumber evidence="8">4.1.1.48</ecNumber>
    </recommendedName>
</protein>
<dbReference type="Proteomes" id="UP001348492">
    <property type="component" value="Chromosome"/>
</dbReference>
<keyword evidence="3 8" id="KW-0028">Amino-acid biosynthesis</keyword>
<evidence type="ECO:0000313" key="11">
    <source>
        <dbReference type="Proteomes" id="UP001348492"/>
    </source>
</evidence>
<dbReference type="InterPro" id="IPR013785">
    <property type="entry name" value="Aldolase_TIM"/>
</dbReference>
<dbReference type="NCBIfam" id="NF001377">
    <property type="entry name" value="PRK00278.2-4"/>
    <property type="match status" value="1"/>
</dbReference>
<dbReference type="PANTHER" id="PTHR22854">
    <property type="entry name" value="TRYPTOPHAN BIOSYNTHESIS PROTEIN"/>
    <property type="match status" value="1"/>
</dbReference>
<dbReference type="InterPro" id="IPR011060">
    <property type="entry name" value="RibuloseP-bd_barrel"/>
</dbReference>
<evidence type="ECO:0000256" key="5">
    <source>
        <dbReference type="ARBA" id="ARBA00022822"/>
    </source>
</evidence>
<dbReference type="GO" id="GO:0004425">
    <property type="term" value="F:indole-3-glycerol-phosphate synthase activity"/>
    <property type="evidence" value="ECO:0007669"/>
    <property type="project" value="UniProtKB-EC"/>
</dbReference>
<dbReference type="Pfam" id="PF00218">
    <property type="entry name" value="IGPS"/>
    <property type="match status" value="1"/>
</dbReference>
<dbReference type="CDD" id="cd00331">
    <property type="entry name" value="IGPS"/>
    <property type="match status" value="1"/>
</dbReference>
<evidence type="ECO:0000256" key="3">
    <source>
        <dbReference type="ARBA" id="ARBA00022605"/>
    </source>
</evidence>
<evidence type="ECO:0000256" key="6">
    <source>
        <dbReference type="ARBA" id="ARBA00023141"/>
    </source>
</evidence>
<dbReference type="HAMAP" id="MF_00134_B">
    <property type="entry name" value="IGPS_B"/>
    <property type="match status" value="1"/>
</dbReference>
<evidence type="ECO:0000256" key="8">
    <source>
        <dbReference type="HAMAP-Rule" id="MF_00134"/>
    </source>
</evidence>
<comment type="pathway">
    <text evidence="2 8">Amino-acid biosynthesis; L-tryptophan biosynthesis; L-tryptophan from chorismate: step 4/5.</text>
</comment>
<proteinExistence type="inferred from homology"/>
<evidence type="ECO:0000259" key="9">
    <source>
        <dbReference type="Pfam" id="PF00218"/>
    </source>
</evidence>
<dbReference type="SUPFAM" id="SSF51366">
    <property type="entry name" value="Ribulose-phoshate binding barrel"/>
    <property type="match status" value="1"/>
</dbReference>
<dbReference type="InterPro" id="IPR045186">
    <property type="entry name" value="Indole-3-glycerol_P_synth"/>
</dbReference>
<organism evidence="10 11">
    <name type="scientific">Terrisporobacter glycolicus ATCC 14880 = DSM 1288</name>
    <dbReference type="NCBI Taxonomy" id="1121315"/>
    <lineage>
        <taxon>Bacteria</taxon>
        <taxon>Bacillati</taxon>
        <taxon>Bacillota</taxon>
        <taxon>Clostridia</taxon>
        <taxon>Peptostreptococcales</taxon>
        <taxon>Peptostreptococcaceae</taxon>
        <taxon>Terrisporobacter</taxon>
    </lineage>
</organism>
<sequence length="262" mass="29765">MILDKIVADTKKRVEIKKSIKPIEKIKKQVENFEITYDFPFEKSLKSRGMSFICEVKKASPSKGIIVEEFNYLNIAKEYDEIGASAISVLTEPRYFLGCDKHLEEIAKSVDIPAIRKDFIVDTYQIYESKILGSSAILLISSLMNDESLRENIKRAEELGMSVLVESHTEKEIEMALLADAKIIGVNNRNLKNFQVDINNSIKLRELVPKDKIFVAESGIKTPEDIKLLYKKNVNAVLIGETFMRSNNKKEDLLLLRGGCDD</sequence>
<keyword evidence="7 8" id="KW-0456">Lyase</keyword>
<keyword evidence="4 8" id="KW-0210">Decarboxylase</keyword>
<dbReference type="EMBL" id="CP117523">
    <property type="protein sequence ID" value="WWD84824.1"/>
    <property type="molecule type" value="Genomic_DNA"/>
</dbReference>
<name>A0ABZ2EXY8_9FIRM</name>
<comment type="similarity">
    <text evidence="8">Belongs to the TrpC family.</text>
</comment>
<evidence type="ECO:0000313" key="10">
    <source>
        <dbReference type="EMBL" id="WWD84824.1"/>
    </source>
</evidence>
<dbReference type="InterPro" id="IPR001468">
    <property type="entry name" value="Indole-3-GlycerolPSynthase_CS"/>
</dbReference>
<reference evidence="10 11" key="1">
    <citation type="journal article" date="2023" name="PLoS ONE">
        <title>Genome-based metabolic and phylogenomic analysis of three Terrisporobacter species.</title>
        <authorList>
            <person name="Boer T."/>
            <person name="Bengelsdorf F.R."/>
            <person name="Bomeke M."/>
            <person name="Daniel R."/>
            <person name="Poehlein A."/>
        </authorList>
    </citation>
    <scope>NUCLEOTIDE SEQUENCE [LARGE SCALE GENOMIC DNA]</scope>
    <source>
        <strain evidence="10 11">DSM 1288</strain>
    </source>
</reference>
<keyword evidence="11" id="KW-1185">Reference proteome</keyword>
<dbReference type="EC" id="4.1.1.48" evidence="8"/>
<evidence type="ECO:0000256" key="4">
    <source>
        <dbReference type="ARBA" id="ARBA00022793"/>
    </source>
</evidence>
<gene>
    <name evidence="8 10" type="primary">trpC</name>
    <name evidence="10" type="ORF">TEGL_32680</name>
</gene>
<dbReference type="InterPro" id="IPR013798">
    <property type="entry name" value="Indole-3-glycerol_P_synth_dom"/>
</dbReference>
<dbReference type="RefSeq" id="WP_018591471.1">
    <property type="nucleotide sequence ID" value="NZ_CP117523.1"/>
</dbReference>
<keyword evidence="5 8" id="KW-0822">Tryptophan biosynthesis</keyword>
<accession>A0ABZ2EXY8</accession>
<keyword evidence="6 8" id="KW-0057">Aromatic amino acid biosynthesis</keyword>
<dbReference type="Gene3D" id="3.20.20.70">
    <property type="entry name" value="Aldolase class I"/>
    <property type="match status" value="1"/>
</dbReference>
<dbReference type="PROSITE" id="PS00614">
    <property type="entry name" value="IGPS"/>
    <property type="match status" value="1"/>
</dbReference>
<evidence type="ECO:0000256" key="7">
    <source>
        <dbReference type="ARBA" id="ARBA00023239"/>
    </source>
</evidence>